<gene>
    <name evidence="1" type="ORF">J3495_04995</name>
</gene>
<evidence type="ECO:0000313" key="2">
    <source>
        <dbReference type="Proteomes" id="UP000675047"/>
    </source>
</evidence>
<proteinExistence type="predicted"/>
<dbReference type="EMBL" id="JAGFBV010000005">
    <property type="protein sequence ID" value="MBP4137436.1"/>
    <property type="molecule type" value="Genomic_DNA"/>
</dbReference>
<comment type="caution">
    <text evidence="1">The sequence shown here is derived from an EMBL/GenBank/DDBJ whole genome shotgun (WGS) entry which is preliminary data.</text>
</comment>
<accession>A0A940X908</accession>
<dbReference type="RefSeq" id="WP_210665467.1">
    <property type="nucleotide sequence ID" value="NZ_JAGFBV010000005.1"/>
</dbReference>
<name>A0A940X908_9FLAO</name>
<sequence length="142" mass="17175">MAEHISYKVTFKETADEWLFQYRQSDCVIHAFYNIKGVRVLKLLESVQFPGTIDDMEKWTQYKKVVTIELVIDDYSFDAFWIKYNLKVKKEPNQKAYEKLNLVDKIKCFNRLKKYDEFLTKTGQAKAHLVTWLNQKRWNDEY</sequence>
<organism evidence="1 2">
    <name type="scientific">Flavobacterium geliluteum</name>
    <dbReference type="NCBI Taxonomy" id="2816120"/>
    <lineage>
        <taxon>Bacteria</taxon>
        <taxon>Pseudomonadati</taxon>
        <taxon>Bacteroidota</taxon>
        <taxon>Flavobacteriia</taxon>
        <taxon>Flavobacteriales</taxon>
        <taxon>Flavobacteriaceae</taxon>
        <taxon>Flavobacterium</taxon>
    </lineage>
</organism>
<dbReference type="Proteomes" id="UP000675047">
    <property type="component" value="Unassembled WGS sequence"/>
</dbReference>
<reference evidence="1 2" key="1">
    <citation type="submission" date="2021-03" db="EMBL/GenBank/DDBJ databases">
        <title>Flavobacterium Flabelliformis Sp. Nov. And Flavobacterium Geliluteum Sp. Nov., Two Novel Multidrug Resistant Psychrophilic Species Isolated From Antarctica.</title>
        <authorList>
            <person name="Kralova S."/>
            <person name="Busse H.J."/>
            <person name="Bezdicek M."/>
            <person name="Nykrynova M."/>
            <person name="Kroupova E."/>
            <person name="Krsek D."/>
            <person name="Sedlacek I."/>
        </authorList>
    </citation>
    <scope>NUCLEOTIDE SEQUENCE [LARGE SCALE GENOMIC DNA]</scope>
    <source>
        <strain evidence="1 2">P7388</strain>
    </source>
</reference>
<keyword evidence="2" id="KW-1185">Reference proteome</keyword>
<evidence type="ECO:0000313" key="1">
    <source>
        <dbReference type="EMBL" id="MBP4137436.1"/>
    </source>
</evidence>
<protein>
    <submittedName>
        <fullName evidence="1">Uncharacterized protein</fullName>
    </submittedName>
</protein>
<dbReference type="AlphaFoldDB" id="A0A940X908"/>